<sequence length="396" mass="43449">MQIDITPRRMQDLAKRLRRNLDIRGDHRAVLDQLAIGLGFKSYAAMKAAMETQPKNPGQTPSAPKEAPATSGAADSRANTAAGESWSEMQERLHASPAWTDFTKRLAEGVSPRSSAGYVGELHLGDDRGLTEPGNTSATTSAAGHSRAEVIEQLANAALSMLRPLNHEDLRRLSSQARLDRAVELVMRGHWWVVPRDQAEAQPNGEAVEAAARPDRSRDIARVSFQVHPLGYKVVLQSTAGEAIETWRAGNRRDDPRHEQPSLQRADALTYPEMLLQAIRAAEDLADAHDLDSIEHDVMGEESQWDDASPSAAALVAGSYYADFVRGTPTPDAPAIATPRFTVHDRQQARRLIVQLLQEDLDLRREAPAAPRRISLDSLRHDGPVLRSIKPADLPS</sequence>
<protein>
    <recommendedName>
        <fullName evidence="4">Large polyvalent protein-associated domain-containing protein</fullName>
    </recommendedName>
</protein>
<evidence type="ECO:0000313" key="2">
    <source>
        <dbReference type="EMBL" id="MBK1666545.1"/>
    </source>
</evidence>
<keyword evidence="3" id="KW-1185">Reference proteome</keyword>
<organism evidence="2 3">
    <name type="scientific">Rhodovibrio sodomensis</name>
    <dbReference type="NCBI Taxonomy" id="1088"/>
    <lineage>
        <taxon>Bacteria</taxon>
        <taxon>Pseudomonadati</taxon>
        <taxon>Pseudomonadota</taxon>
        <taxon>Alphaproteobacteria</taxon>
        <taxon>Rhodospirillales</taxon>
        <taxon>Rhodovibrionaceae</taxon>
        <taxon>Rhodovibrio</taxon>
    </lineage>
</organism>
<feature type="region of interest" description="Disordered" evidence="1">
    <location>
        <begin position="113"/>
        <end position="145"/>
    </location>
</feature>
<feature type="region of interest" description="Disordered" evidence="1">
    <location>
        <begin position="51"/>
        <end position="92"/>
    </location>
</feature>
<proteinExistence type="predicted"/>
<feature type="compositionally biased region" description="Polar residues" evidence="1">
    <location>
        <begin position="53"/>
        <end position="62"/>
    </location>
</feature>
<accession>A0ABS1DAT9</accession>
<comment type="caution">
    <text evidence="2">The sequence shown here is derived from an EMBL/GenBank/DDBJ whole genome shotgun (WGS) entry which is preliminary data.</text>
</comment>
<dbReference type="EMBL" id="NRRL01000001">
    <property type="protein sequence ID" value="MBK1666545.1"/>
    <property type="molecule type" value="Genomic_DNA"/>
</dbReference>
<feature type="compositionally biased region" description="Polar residues" evidence="1">
    <location>
        <begin position="133"/>
        <end position="143"/>
    </location>
</feature>
<evidence type="ECO:0000256" key="1">
    <source>
        <dbReference type="SAM" id="MobiDB-lite"/>
    </source>
</evidence>
<evidence type="ECO:0008006" key="4">
    <source>
        <dbReference type="Google" id="ProtNLM"/>
    </source>
</evidence>
<dbReference type="Proteomes" id="UP001296873">
    <property type="component" value="Unassembled WGS sequence"/>
</dbReference>
<gene>
    <name evidence="2" type="ORF">CKO28_00625</name>
</gene>
<dbReference type="RefSeq" id="WP_200338595.1">
    <property type="nucleotide sequence ID" value="NZ_NRRL01000001.1"/>
</dbReference>
<evidence type="ECO:0000313" key="3">
    <source>
        <dbReference type="Proteomes" id="UP001296873"/>
    </source>
</evidence>
<reference evidence="2 3" key="1">
    <citation type="journal article" date="2020" name="Microorganisms">
        <title>Osmotic Adaptation and Compatible Solute Biosynthesis of Phototrophic Bacteria as Revealed from Genome Analyses.</title>
        <authorList>
            <person name="Imhoff J.F."/>
            <person name="Rahn T."/>
            <person name="Kunzel S."/>
            <person name="Keller A."/>
            <person name="Neulinger S.C."/>
        </authorList>
    </citation>
    <scope>NUCLEOTIDE SEQUENCE [LARGE SCALE GENOMIC DNA]</scope>
    <source>
        <strain evidence="2 3">DSM 9895</strain>
    </source>
</reference>
<name>A0ABS1DAT9_9PROT</name>